<reference evidence="1 2" key="1">
    <citation type="submission" date="2017-11" db="EMBL/GenBank/DDBJ databases">
        <title>Genome sequencing of Prevotella intermedia KCOM 2069.</title>
        <authorList>
            <person name="Kook J.-K."/>
            <person name="Park S.-N."/>
            <person name="Lim Y.K."/>
        </authorList>
    </citation>
    <scope>NUCLEOTIDE SEQUENCE [LARGE SCALE GENOMIC DNA]</scope>
    <source>
        <strain evidence="1 2">KCOM 2069</strain>
    </source>
</reference>
<name>A0A2G9IGL7_PREIN</name>
<accession>A0A2G9IGL7</accession>
<dbReference type="AlphaFoldDB" id="A0A2G9IGL7"/>
<proteinExistence type="predicted"/>
<dbReference type="Proteomes" id="UP000230500">
    <property type="component" value="Unassembled WGS sequence"/>
</dbReference>
<comment type="caution">
    <text evidence="1">The sequence shown here is derived from an EMBL/GenBank/DDBJ whole genome shotgun (WGS) entry which is preliminary data.</text>
</comment>
<protein>
    <submittedName>
        <fullName evidence="1">Uncharacterized protein</fullName>
    </submittedName>
</protein>
<evidence type="ECO:0000313" key="1">
    <source>
        <dbReference type="EMBL" id="PIN28895.1"/>
    </source>
</evidence>
<dbReference type="EMBL" id="PESN01000001">
    <property type="protein sequence ID" value="PIN28895.1"/>
    <property type="molecule type" value="Genomic_DNA"/>
</dbReference>
<gene>
    <name evidence="1" type="ORF">CUC04_05555</name>
</gene>
<evidence type="ECO:0000313" key="2">
    <source>
        <dbReference type="Proteomes" id="UP000230500"/>
    </source>
</evidence>
<sequence>MALRKRLFCNAKPTLLPCKTAAFTMQNNRFCNALIKRWLGKTYLCEKYLQRSCFIFAYIKKCEGEIK</sequence>
<organism evidence="1 2">
    <name type="scientific">Prevotella intermedia</name>
    <dbReference type="NCBI Taxonomy" id="28131"/>
    <lineage>
        <taxon>Bacteria</taxon>
        <taxon>Pseudomonadati</taxon>
        <taxon>Bacteroidota</taxon>
        <taxon>Bacteroidia</taxon>
        <taxon>Bacteroidales</taxon>
        <taxon>Prevotellaceae</taxon>
        <taxon>Prevotella</taxon>
    </lineage>
</organism>